<feature type="coiled-coil region" evidence="1">
    <location>
        <begin position="1"/>
        <end position="70"/>
    </location>
</feature>
<accession>A0A0F9WFJ5</accession>
<organism evidence="2 3">
    <name type="scientific">Vairimorpha ceranae</name>
    <dbReference type="NCBI Taxonomy" id="40302"/>
    <lineage>
        <taxon>Eukaryota</taxon>
        <taxon>Fungi</taxon>
        <taxon>Fungi incertae sedis</taxon>
        <taxon>Microsporidia</taxon>
        <taxon>Nosematidae</taxon>
        <taxon>Vairimorpha</taxon>
    </lineage>
</organism>
<dbReference type="OrthoDB" id="2189254at2759"/>
<name>A0A0F9WFJ5_9MICR</name>
<proteinExistence type="predicted"/>
<dbReference type="GO" id="GO:0006890">
    <property type="term" value="P:retrograde vesicle-mediated transport, Golgi to endoplasmic reticulum"/>
    <property type="evidence" value="ECO:0007669"/>
    <property type="project" value="InterPro"/>
</dbReference>
<keyword evidence="3" id="KW-1185">Reference proteome</keyword>
<evidence type="ECO:0000256" key="1">
    <source>
        <dbReference type="SAM" id="Coils"/>
    </source>
</evidence>
<gene>
    <name evidence="2" type="ORF">AAJ76_7000117869</name>
</gene>
<keyword evidence="1" id="KW-0175">Coiled coil</keyword>
<reference evidence="2 3" key="1">
    <citation type="journal article" date="2015" name="Environ. Microbiol.">
        <title>Genome analyses suggest the presence of polyploidy and recent human-driven expansions in eight global populations of the honeybee pathogen Nosema ceranae.</title>
        <authorList>
            <person name="Pelin A."/>
            <person name="Selman M."/>
            <person name="Aris-Brosou S."/>
            <person name="Farinelli L."/>
            <person name="Corradi N."/>
        </authorList>
    </citation>
    <scope>NUCLEOTIDE SEQUENCE [LARGE SCALE GENOMIC DNA]</scope>
    <source>
        <strain evidence="2 3">PA08 1199</strain>
    </source>
</reference>
<dbReference type="VEuPathDB" id="MicrosporidiaDB:AAJ76_7000117869"/>
<comment type="caution">
    <text evidence="2">The sequence shown here is derived from an EMBL/GenBank/DDBJ whole genome shotgun (WGS) entry which is preliminary data.</text>
</comment>
<protein>
    <submittedName>
        <fullName evidence="2">Er to golgi transport protein rad50-interacting protein 1</fullName>
    </submittedName>
</protein>
<evidence type="ECO:0000313" key="3">
    <source>
        <dbReference type="Proteomes" id="UP000034350"/>
    </source>
</evidence>
<dbReference type="Pfam" id="PF04437">
    <property type="entry name" value="RINT1_TIP1"/>
    <property type="match status" value="1"/>
</dbReference>
<dbReference type="VEuPathDB" id="MicrosporidiaDB:G9O61_00g005760"/>
<feature type="coiled-coil region" evidence="1">
    <location>
        <begin position="118"/>
        <end position="145"/>
    </location>
</feature>
<dbReference type="EMBL" id="JPQZ01000007">
    <property type="protein sequence ID" value="KKO76116.1"/>
    <property type="molecule type" value="Genomic_DNA"/>
</dbReference>
<dbReference type="RefSeq" id="XP_024331858.1">
    <property type="nucleotide sequence ID" value="XM_024476263.1"/>
</dbReference>
<dbReference type="GeneID" id="36321215"/>
<dbReference type="Proteomes" id="UP000034350">
    <property type="component" value="Unassembled WGS sequence"/>
</dbReference>
<dbReference type="GO" id="GO:0006888">
    <property type="term" value="P:endoplasmic reticulum to Golgi vesicle-mediated transport"/>
    <property type="evidence" value="ECO:0007669"/>
    <property type="project" value="InterPro"/>
</dbReference>
<dbReference type="GO" id="GO:0070939">
    <property type="term" value="C:Dsl1/NZR complex"/>
    <property type="evidence" value="ECO:0007669"/>
    <property type="project" value="InterPro"/>
</dbReference>
<evidence type="ECO:0000313" key="2">
    <source>
        <dbReference type="EMBL" id="KKO76116.1"/>
    </source>
</evidence>
<sequence length="548" mass="67045">MENLAKQKEQIERELKEYKENYNTLINIENEAKERLEALKCNKYYLSDQYEALKEKLKQKKALFVKLKSLIKEYKQHKYKDIEEIYKTKYNNIIENINSLHWNFNLQIFSSFESLNGLLKEAESFKNLKNEIKLLQHRKNEHLKALLIEEISKTRDIHNMIYLIKFVQKYEIFFNEKLFLTCMKKFISQRYKYHFLSDSETNRLDKAEWIFNFLDKKLKEVCKFLTIYNTSENKVEPVEYQDFLENIIKTIIKLINKRIKEIEEIDSKQKRNLILNFNYFLSLFINKIAKEYNVNLETYFSSFENEIVNQEKKNILFKVQDIHKHDYTSWFSEYEEVFKEILDLNKKQVKVDVNFFIDHILDFNLVFIDSMRYINRKEIHVLLYIFNMFETFKETVQFLLEEFYQENGIDTEDKIDEILIKISKFNLENFKLIKTLFENDINNIINLKFYFINDLYKIFEDYKICKGFNKLKDLASNMIDKYLFNTLAHKPLDRQEYSNYLNLFKKLKEYFDVKKWDSRECMKCIKGIFENKNVDNKFSKFIRDLYLQ</sequence>
<dbReference type="VEuPathDB" id="MicrosporidiaDB:NCER_101717"/>
<dbReference type="InterPro" id="IPR007528">
    <property type="entry name" value="RINT1_Tip20"/>
</dbReference>
<dbReference type="AlphaFoldDB" id="A0A0F9WFJ5"/>